<feature type="transmembrane region" description="Helical" evidence="11">
    <location>
        <begin position="846"/>
        <end position="872"/>
    </location>
</feature>
<dbReference type="PANTHER" id="PTHR47049:SF2">
    <property type="entry name" value="PIEZO-TYPE MECHANOSENSITIVE ION CHANNEL HOMOLOG"/>
    <property type="match status" value="1"/>
</dbReference>
<evidence type="ECO:0000256" key="3">
    <source>
        <dbReference type="ARBA" id="ARBA00022448"/>
    </source>
</evidence>
<feature type="transmembrane region" description="Helical" evidence="11">
    <location>
        <begin position="165"/>
        <end position="191"/>
    </location>
</feature>
<keyword evidence="10" id="KW-0175">Coiled coil</keyword>
<feature type="transmembrane region" description="Helical" evidence="11">
    <location>
        <begin position="526"/>
        <end position="546"/>
    </location>
</feature>
<keyword evidence="7" id="KW-0406">Ion transport</keyword>
<dbReference type="Pfam" id="PF23188">
    <property type="entry name" value="THU_Piezo1"/>
    <property type="match status" value="1"/>
</dbReference>
<dbReference type="Pfam" id="PF15917">
    <property type="entry name" value="Piezo_TM25-28"/>
    <property type="match status" value="1"/>
</dbReference>
<dbReference type="InterPro" id="IPR056769">
    <property type="entry name" value="Piezo_TM1-24"/>
</dbReference>
<protein>
    <recommendedName>
        <fullName evidence="19">Piezo-type mechanosensitive ion channel component</fullName>
    </recommendedName>
</protein>
<dbReference type="Proteomes" id="UP001153620">
    <property type="component" value="Chromosome 1"/>
</dbReference>
<dbReference type="GO" id="GO:0008381">
    <property type="term" value="F:mechanosensitive monoatomic ion channel activity"/>
    <property type="evidence" value="ECO:0007669"/>
    <property type="project" value="InterPro"/>
</dbReference>
<evidence type="ECO:0000256" key="8">
    <source>
        <dbReference type="ARBA" id="ARBA00023136"/>
    </source>
</evidence>
<feature type="transmembrane region" description="Helical" evidence="11">
    <location>
        <begin position="679"/>
        <end position="697"/>
    </location>
</feature>
<keyword evidence="5 11" id="KW-0812">Transmembrane</keyword>
<feature type="transmembrane region" description="Helical" evidence="11">
    <location>
        <begin position="1754"/>
        <end position="1776"/>
    </location>
</feature>
<feature type="transmembrane region" description="Helical" evidence="11">
    <location>
        <begin position="570"/>
        <end position="591"/>
    </location>
</feature>
<evidence type="ECO:0000259" key="16">
    <source>
        <dbReference type="Pfam" id="PF24874"/>
    </source>
</evidence>
<evidence type="ECO:0000313" key="18">
    <source>
        <dbReference type="Proteomes" id="UP001153620"/>
    </source>
</evidence>
<organism evidence="17 18">
    <name type="scientific">Chironomus riparius</name>
    <dbReference type="NCBI Taxonomy" id="315576"/>
    <lineage>
        <taxon>Eukaryota</taxon>
        <taxon>Metazoa</taxon>
        <taxon>Ecdysozoa</taxon>
        <taxon>Arthropoda</taxon>
        <taxon>Hexapoda</taxon>
        <taxon>Insecta</taxon>
        <taxon>Pterygota</taxon>
        <taxon>Neoptera</taxon>
        <taxon>Endopterygota</taxon>
        <taxon>Diptera</taxon>
        <taxon>Nematocera</taxon>
        <taxon>Chironomoidea</taxon>
        <taxon>Chironomidae</taxon>
        <taxon>Chironominae</taxon>
        <taxon>Chironomus</taxon>
    </lineage>
</organism>
<feature type="transmembrane region" description="Helical" evidence="11">
    <location>
        <begin position="741"/>
        <end position="761"/>
    </location>
</feature>
<evidence type="ECO:0000256" key="7">
    <source>
        <dbReference type="ARBA" id="ARBA00023065"/>
    </source>
</evidence>
<keyword evidence="3" id="KW-0813">Transport</keyword>
<feature type="transmembrane region" description="Helical" evidence="11">
    <location>
        <begin position="1372"/>
        <end position="1395"/>
    </location>
</feature>
<feature type="transmembrane region" description="Helical" evidence="11">
    <location>
        <begin position="274"/>
        <end position="297"/>
    </location>
</feature>
<evidence type="ECO:0000313" key="17">
    <source>
        <dbReference type="EMBL" id="CAG9798061.1"/>
    </source>
</evidence>
<feature type="transmembrane region" description="Helical" evidence="11">
    <location>
        <begin position="422"/>
        <end position="439"/>
    </location>
</feature>
<evidence type="ECO:0000256" key="10">
    <source>
        <dbReference type="SAM" id="Coils"/>
    </source>
</evidence>
<evidence type="ECO:0000259" key="12">
    <source>
        <dbReference type="Pfam" id="PF12166"/>
    </source>
</evidence>
<feature type="transmembrane region" description="Helical" evidence="11">
    <location>
        <begin position="497"/>
        <end position="514"/>
    </location>
</feature>
<feature type="transmembrane region" description="Helical" evidence="11">
    <location>
        <begin position="12"/>
        <end position="34"/>
    </location>
</feature>
<feature type="domain" description="Piezo TM25-28" evidence="13">
    <location>
        <begin position="943"/>
        <end position="1138"/>
    </location>
</feature>
<name>A0A9N9RJN1_9DIPT</name>
<feature type="transmembrane region" description="Helical" evidence="11">
    <location>
        <begin position="948"/>
        <end position="967"/>
    </location>
</feature>
<feature type="domain" description="Piezo TM1-24" evidence="15">
    <location>
        <begin position="317"/>
        <end position="597"/>
    </location>
</feature>
<evidence type="ECO:0000256" key="4">
    <source>
        <dbReference type="ARBA" id="ARBA00022475"/>
    </source>
</evidence>
<keyword evidence="8 11" id="KW-0472">Membrane</keyword>
<evidence type="ECO:0000256" key="5">
    <source>
        <dbReference type="ARBA" id="ARBA00022692"/>
    </source>
</evidence>
<feature type="domain" description="Piezo non-specific cation channel cap" evidence="12">
    <location>
        <begin position="1892"/>
        <end position="2184"/>
    </location>
</feature>
<dbReference type="GO" id="GO:0005886">
    <property type="term" value="C:plasma membrane"/>
    <property type="evidence" value="ECO:0007669"/>
    <property type="project" value="UniProtKB-SubCell"/>
</dbReference>
<feature type="transmembrane region" description="Helical" evidence="11">
    <location>
        <begin position="212"/>
        <end position="233"/>
    </location>
</feature>
<dbReference type="Pfam" id="PF24874">
    <property type="entry name" value="Piezo_THU9_anchor"/>
    <property type="match status" value="1"/>
</dbReference>
<keyword evidence="6 11" id="KW-1133">Transmembrane helix</keyword>
<evidence type="ECO:0000256" key="11">
    <source>
        <dbReference type="SAM" id="Phobius"/>
    </source>
</evidence>
<feature type="transmembrane region" description="Helical" evidence="11">
    <location>
        <begin position="811"/>
        <end position="834"/>
    </location>
</feature>
<feature type="transmembrane region" description="Helical" evidence="11">
    <location>
        <begin position="629"/>
        <end position="649"/>
    </location>
</feature>
<feature type="transmembrane region" description="Helical" evidence="11">
    <location>
        <begin position="472"/>
        <end position="491"/>
    </location>
</feature>
<gene>
    <name evidence="17" type="ORF">CHIRRI_LOCUS1045</name>
</gene>
<sequence>MNSFNNLSCKIFLPLLICACINLRPVVGLSLIYLTFFFVSPYVSLKESQAVIKIVYLSSLIACSTLAFVTQLIFQIKSVCDYLDLPKIISLNVLGVIDFNKSSTWDIYLTVVPDLVISLGSSIVLGISIQIAKERNLKNENLDNVKVQERATDVTSTNYGLINRILSLISIMTTCLSGAVCVSAINMIYFVTFLISIMHLASNCGLGKKFSIILRMISWMLMLQIVSIILYQIDYFQSVLPSQSIVARLLGLYEIFKATNHGIYFNKQLNWDFLLHPMVLMVSYLIIANISRMIMIIKVEKLQMRYSAERKLSSIAKLPTLFQTFIFRQAYIIAILSMVIWSISYHSWLGFVFLIISNVTFVLSNQRSKLIKMSTLISMYACLLIMLNYLYGLNVTGAELPYNIEGANIQQIGIIKYKDYPGIHLIFKSILAIPFWIIMRQKYDPITSNIYLTTDVKENKLTTLILNPLGRIMSYSLMWIIMLLLLIFSVYEKNQMSVFRITNMILLFVFVLIFQISITLWKKIMYTYWIVLIFFTKSILIVTYIYQFDGFSELPFYSAIGLQKYVTSELFIKLISLSTITTLSGIQVNYLHAKFLKYFESCGNSKKIEDHEYKKDHLITKMKELIESFLLFLEIHFIKFLYFGIFFAACGRIQIVNVSIMMILSIGAMFRAEKLRKLFLIAISFMSMLFVVGIMLYELASYFFPDKIEQKDQCIIDNNQEVLFVLKNFTEWFNVDPQNSFYQKISFYFGIIVILTIYCGLKFRQECNRKKLSLPIETPCTIFGSEKVDITYFIKFLIDYGYQNFGVELTLFGFLILMFSRLDFISVFYAPFFVILTFLKQRQLKVFWIITTGFVASSVFLQSLIIGFFVMFKKCHAFQSRMERTISPTSKILGNLHENPWILSYDFALLVILGCQHFPTPSNFKMSSIFEHEGTPLFNNVKELLKKIVFKCHLWMMLTLMFFIGTIHARVFALGYITASFIFFWQGADFYSKPLKTIKKWWNILLIYNVCVMLIRYSIKVFGCLFRNEIPINVCWILKLLDFPCFMTGDGESFCGDIFNQTFYITDVALFFFIIFQKRIFLSSYFFDTVYDTYITNLLAARGAQIMEEIRIQEITTAIDEENKNLDIIKKKMEKITQLATEKNIRDGNIKSHDIAVRNGDYYMFEEDFLEEIEFTDREIPQKSLMLYFENGENSKKVSIETESTTEKSKEVVENFLNKSKNLTSKLTKYVLSISYKLHKLSRKHTLIIKALDEERKFLKETLASKSAHDMIYTHLSNAAERSRHTYVLKKIDEKFWKNSNVKLYEVVKPEDVTVKESLCEILYITLTHTDLLIYMVILINQCFYANILSICLPLLIFFWATLTFPRPKKTFWIILIAYTQSIILLKCVSQFNIIWWNKNHHFVQMLGIDNRNHFVFYDLLLLLALFIHRSVQKMFGIWNTEENEFLSGSYELDKKNIKTNNLIKLIQNNKMEVMSDKIKNEVDGSTNKLLDESSSKIVMKIEVQDAQQTQESVLKEVIKSKKELLKANEAIFNDNLGKLSIMINQGDSTIKIYPIDQTDMTKTYKINELVMVEHELEDPIDFYASVIRLSFEQYFSLLINFIKFLVPKHHIPRKSVDVYTFCFLCDFMNFFVLLFGFSKFAIQSTDDSKSILNYFEENKVPTSLLFLIIMQFIVIIIDRMLYLRKNMIGKVIFHYITIITIHSWMFFILPVKTNRAFNATSPPILFYIIKFIYFLLAAYQIRCGYPARVLGNFLMRQFNLLHLIGFKIFMAIPFLFELRTLIDWTFISTSLSFAEWMKVETIFAQVFQVKCNRELAKNAKRGEKKSLKLKIILGGGLTLLIIAIIWFPLLLFAYSPSLGQSNVPRSVKVTLRIGKYEPIYKIDVRAEQIIKFNKSDWNKLTRLYEKNQQAITFLNDFDEDDIMLVQMSVSASGLWHISPPSLRSMIDDLKHEKSIDITARYEINDLGYLKDKEAFQKFHYTISSKTQRKLLINILQGNSTNSVVIPKLLPKFIHVSSTGKASIVEKLAIKSNQNRGSMRDIEINMQTDEMGFSWWKVKENCTDDDCKDLFWHVPHHDCDNHLNIYMFTDKLFPSEISSWAAKGILGFYITVVLVCSRILRSALMNSGTVNMIVEELPSPDKILNLCRNIYMVREAKQYSLEEDLVAKLFFLYRSPETLIKWTKYKES</sequence>
<comment type="similarity">
    <text evidence="2">Belongs to the PIEZO (TC 1.A.75) family.</text>
</comment>
<reference evidence="17" key="2">
    <citation type="submission" date="2022-10" db="EMBL/GenBank/DDBJ databases">
        <authorList>
            <consortium name="ENA_rothamsted_submissions"/>
            <consortium name="culmorum"/>
            <person name="King R."/>
        </authorList>
    </citation>
    <scope>NUCLEOTIDE SEQUENCE</scope>
</reference>
<keyword evidence="9" id="KW-0407">Ion channel</keyword>
<dbReference type="PANTHER" id="PTHR47049">
    <property type="entry name" value="PIEZO-TYPE MECHANOSENSITIVE ION CHANNEL HOMOLOG"/>
    <property type="match status" value="1"/>
</dbReference>
<keyword evidence="4" id="KW-1003">Cell membrane</keyword>
<comment type="subcellular location">
    <subcellularLocation>
        <location evidence="1">Cell membrane</location>
        <topology evidence="1">Multi-pass membrane protein</topology>
    </subcellularLocation>
</comment>
<feature type="transmembrane region" description="Helical" evidence="11">
    <location>
        <begin position="1344"/>
        <end position="1365"/>
    </location>
</feature>
<feature type="transmembrane region" description="Helical" evidence="11">
    <location>
        <begin position="107"/>
        <end position="132"/>
    </location>
</feature>
<feature type="domain" description="Piezo transmembrane helical unit" evidence="14">
    <location>
        <begin position="1328"/>
        <end position="1440"/>
    </location>
</feature>
<feature type="transmembrane region" description="Helical" evidence="11">
    <location>
        <begin position="1694"/>
        <end position="1713"/>
    </location>
</feature>
<evidence type="ECO:0000259" key="15">
    <source>
        <dbReference type="Pfam" id="PF24871"/>
    </source>
</evidence>
<keyword evidence="18" id="KW-1185">Reference proteome</keyword>
<feature type="transmembrane region" description="Helical" evidence="11">
    <location>
        <begin position="54"/>
        <end position="74"/>
    </location>
</feature>
<dbReference type="OrthoDB" id="303066at2759"/>
<feature type="transmembrane region" description="Helical" evidence="11">
    <location>
        <begin position="1415"/>
        <end position="1432"/>
    </location>
</feature>
<feature type="transmembrane region" description="Helical" evidence="11">
    <location>
        <begin position="1619"/>
        <end position="1643"/>
    </location>
</feature>
<dbReference type="Pfam" id="PF24871">
    <property type="entry name" value="Piezo_TM1-24"/>
    <property type="match status" value="2"/>
</dbReference>
<dbReference type="InterPro" id="IPR027272">
    <property type="entry name" value="Piezo"/>
</dbReference>
<dbReference type="InterPro" id="IPR056770">
    <property type="entry name" value="Piezo_THU9_anchor"/>
</dbReference>
<evidence type="ECO:0000256" key="1">
    <source>
        <dbReference type="ARBA" id="ARBA00004651"/>
    </source>
</evidence>
<evidence type="ECO:0008006" key="19">
    <source>
        <dbReference type="Google" id="ProtNLM"/>
    </source>
</evidence>
<evidence type="ECO:0000256" key="9">
    <source>
        <dbReference type="ARBA" id="ARBA00023303"/>
    </source>
</evidence>
<evidence type="ECO:0000256" key="6">
    <source>
        <dbReference type="ARBA" id="ARBA00022989"/>
    </source>
</evidence>
<accession>A0A9N9RJN1</accession>
<evidence type="ECO:0000256" key="2">
    <source>
        <dbReference type="ARBA" id="ARBA00007821"/>
    </source>
</evidence>
<feature type="domain" description="Piezo TM1-24" evidence="15">
    <location>
        <begin position="27"/>
        <end position="297"/>
    </location>
</feature>
<dbReference type="EMBL" id="OU895877">
    <property type="protein sequence ID" value="CAG9798061.1"/>
    <property type="molecule type" value="Genomic_DNA"/>
</dbReference>
<dbReference type="InterPro" id="IPR031334">
    <property type="entry name" value="Piezo_cap_dom"/>
</dbReference>
<feature type="transmembrane region" description="Helical" evidence="11">
    <location>
        <begin position="370"/>
        <end position="391"/>
    </location>
</feature>
<proteinExistence type="inferred from homology"/>
<feature type="transmembrane region" description="Helical" evidence="11">
    <location>
        <begin position="1725"/>
        <end position="1742"/>
    </location>
</feature>
<feature type="coiled-coil region" evidence="10">
    <location>
        <begin position="1112"/>
        <end position="1139"/>
    </location>
</feature>
<feature type="transmembrane region" description="Helical" evidence="11">
    <location>
        <begin position="1001"/>
        <end position="1019"/>
    </location>
</feature>
<feature type="domain" description="Piezo THU9 and anchor" evidence="16">
    <location>
        <begin position="1617"/>
        <end position="1854"/>
    </location>
</feature>
<evidence type="ECO:0000259" key="14">
    <source>
        <dbReference type="Pfam" id="PF23188"/>
    </source>
</evidence>
<feature type="transmembrane region" description="Helical" evidence="11">
    <location>
        <begin position="1832"/>
        <end position="1855"/>
    </location>
</feature>
<evidence type="ECO:0000259" key="13">
    <source>
        <dbReference type="Pfam" id="PF15917"/>
    </source>
</evidence>
<dbReference type="InterPro" id="IPR031805">
    <property type="entry name" value="Piezo_TM25-28"/>
</dbReference>
<feature type="transmembrane region" description="Helical" evidence="11">
    <location>
        <begin position="973"/>
        <end position="992"/>
    </location>
</feature>
<dbReference type="InterPro" id="IPR056768">
    <property type="entry name" value="THU_Piezo"/>
</dbReference>
<dbReference type="Pfam" id="PF12166">
    <property type="entry name" value="Piezo_cap"/>
    <property type="match status" value="1"/>
</dbReference>
<feature type="transmembrane region" description="Helical" evidence="11">
    <location>
        <begin position="1663"/>
        <end position="1682"/>
    </location>
</feature>
<reference evidence="17" key="1">
    <citation type="submission" date="2022-01" db="EMBL/GenBank/DDBJ databases">
        <authorList>
            <person name="King R."/>
        </authorList>
    </citation>
    <scope>NUCLEOTIDE SEQUENCE</scope>
</reference>